<feature type="transmembrane region" description="Helical" evidence="7">
    <location>
        <begin position="178"/>
        <end position="197"/>
    </location>
</feature>
<keyword evidence="4 7" id="KW-1133">Transmembrane helix</keyword>
<dbReference type="Proteomes" id="UP000792457">
    <property type="component" value="Unassembled WGS sequence"/>
</dbReference>
<evidence type="ECO:0000313" key="9">
    <source>
        <dbReference type="Proteomes" id="UP000792457"/>
    </source>
</evidence>
<dbReference type="Pfam" id="PF05346">
    <property type="entry name" value="DUF747"/>
    <property type="match status" value="1"/>
</dbReference>
<feature type="compositionally biased region" description="Basic and acidic residues" evidence="6">
    <location>
        <begin position="60"/>
        <end position="76"/>
    </location>
</feature>
<sequence>MNSIQCRGDGTECTMSSDDADGTAPERKIRFMSTTKIHYSNENKVEDLFQSLETKKGLVNEESDGNKLEKPAKEHVSPPPSLLQFLKVELTRGYLLEHDEERYSARREKVYSFMKIPREVEKFMAYGFFQCADSFLFAYTFLPIRFVLALWAVITRPILGCFGVKTSKSKSFLTPAEICDLLKATILISCSMMMLYIDTSMMYHLIKSQSVIKLYIFYNMLE</sequence>
<dbReference type="PANTHER" id="PTHR13317">
    <property type="entry name" value="TRANSMEMBRANE ANTERIOR POSTERIOR TRANSFORMATION PROTEIN 1 HOMOLOG"/>
    <property type="match status" value="1"/>
</dbReference>
<evidence type="ECO:0000256" key="4">
    <source>
        <dbReference type="ARBA" id="ARBA00022989"/>
    </source>
</evidence>
<evidence type="ECO:0000256" key="1">
    <source>
        <dbReference type="ARBA" id="ARBA00004141"/>
    </source>
</evidence>
<protein>
    <submittedName>
        <fullName evidence="8">Uncharacterized protein</fullName>
    </submittedName>
</protein>
<accession>A0A8K0KR78</accession>
<comment type="similarity">
    <text evidence="2">Belongs to the TAPT1 family.</text>
</comment>
<dbReference type="OrthoDB" id="29023at2759"/>
<evidence type="ECO:0000256" key="6">
    <source>
        <dbReference type="SAM" id="MobiDB-lite"/>
    </source>
</evidence>
<evidence type="ECO:0000256" key="7">
    <source>
        <dbReference type="SAM" id="Phobius"/>
    </source>
</evidence>
<keyword evidence="5 7" id="KW-0472">Membrane</keyword>
<dbReference type="AlphaFoldDB" id="A0A8K0KR78"/>
<evidence type="ECO:0000256" key="3">
    <source>
        <dbReference type="ARBA" id="ARBA00022692"/>
    </source>
</evidence>
<evidence type="ECO:0000256" key="2">
    <source>
        <dbReference type="ARBA" id="ARBA00008803"/>
    </source>
</evidence>
<feature type="region of interest" description="Disordered" evidence="6">
    <location>
        <begin position="60"/>
        <end position="79"/>
    </location>
</feature>
<reference evidence="8" key="1">
    <citation type="submission" date="2013-04" db="EMBL/GenBank/DDBJ databases">
        <authorList>
            <person name="Qu J."/>
            <person name="Murali S.C."/>
            <person name="Bandaranaike D."/>
            <person name="Bellair M."/>
            <person name="Blankenburg K."/>
            <person name="Chao H."/>
            <person name="Dinh H."/>
            <person name="Doddapaneni H."/>
            <person name="Downs B."/>
            <person name="Dugan-Rocha S."/>
            <person name="Elkadiri S."/>
            <person name="Gnanaolivu R.D."/>
            <person name="Hernandez B."/>
            <person name="Javaid M."/>
            <person name="Jayaseelan J.C."/>
            <person name="Lee S."/>
            <person name="Li M."/>
            <person name="Ming W."/>
            <person name="Munidasa M."/>
            <person name="Muniz J."/>
            <person name="Nguyen L."/>
            <person name="Ongeri F."/>
            <person name="Osuji N."/>
            <person name="Pu L.-L."/>
            <person name="Puazo M."/>
            <person name="Qu C."/>
            <person name="Quiroz J."/>
            <person name="Raj R."/>
            <person name="Weissenberger G."/>
            <person name="Xin Y."/>
            <person name="Zou X."/>
            <person name="Han Y."/>
            <person name="Richards S."/>
            <person name="Worley K."/>
            <person name="Muzny D."/>
            <person name="Gibbs R."/>
        </authorList>
    </citation>
    <scope>NUCLEOTIDE SEQUENCE</scope>
    <source>
        <strain evidence="8">Sampled in the wild</strain>
    </source>
</reference>
<dbReference type="GO" id="GO:0045724">
    <property type="term" value="P:positive regulation of cilium assembly"/>
    <property type="evidence" value="ECO:0007669"/>
    <property type="project" value="TreeGrafter"/>
</dbReference>
<organism evidence="8 9">
    <name type="scientific">Ladona fulva</name>
    <name type="common">Scarce chaser dragonfly</name>
    <name type="synonym">Libellula fulva</name>
    <dbReference type="NCBI Taxonomy" id="123851"/>
    <lineage>
        <taxon>Eukaryota</taxon>
        <taxon>Metazoa</taxon>
        <taxon>Ecdysozoa</taxon>
        <taxon>Arthropoda</taxon>
        <taxon>Hexapoda</taxon>
        <taxon>Insecta</taxon>
        <taxon>Pterygota</taxon>
        <taxon>Palaeoptera</taxon>
        <taxon>Odonata</taxon>
        <taxon>Epiprocta</taxon>
        <taxon>Anisoptera</taxon>
        <taxon>Libelluloidea</taxon>
        <taxon>Libellulidae</taxon>
        <taxon>Ladona</taxon>
    </lineage>
</organism>
<name>A0A8K0KR78_LADFU</name>
<evidence type="ECO:0000256" key="5">
    <source>
        <dbReference type="ARBA" id="ARBA00023136"/>
    </source>
</evidence>
<comment type="caution">
    <text evidence="8">The sequence shown here is derived from an EMBL/GenBank/DDBJ whole genome shotgun (WGS) entry which is preliminary data.</text>
</comment>
<dbReference type="PANTHER" id="PTHR13317:SF4">
    <property type="entry name" value="TRANSMEMBRANE ANTERIOR POSTERIOR TRANSFORMATION PROTEIN 1 HOMOLOG"/>
    <property type="match status" value="1"/>
</dbReference>
<reference evidence="8" key="2">
    <citation type="submission" date="2017-10" db="EMBL/GenBank/DDBJ databases">
        <title>Ladona fulva Genome sequencing and assembly.</title>
        <authorList>
            <person name="Murali S."/>
            <person name="Richards S."/>
            <person name="Bandaranaike D."/>
            <person name="Bellair M."/>
            <person name="Blankenburg K."/>
            <person name="Chao H."/>
            <person name="Dinh H."/>
            <person name="Doddapaneni H."/>
            <person name="Dugan-Rocha S."/>
            <person name="Elkadiri S."/>
            <person name="Gnanaolivu R."/>
            <person name="Hernandez B."/>
            <person name="Skinner E."/>
            <person name="Javaid M."/>
            <person name="Lee S."/>
            <person name="Li M."/>
            <person name="Ming W."/>
            <person name="Munidasa M."/>
            <person name="Muniz J."/>
            <person name="Nguyen L."/>
            <person name="Hughes D."/>
            <person name="Osuji N."/>
            <person name="Pu L.-L."/>
            <person name="Puazo M."/>
            <person name="Qu C."/>
            <person name="Quiroz J."/>
            <person name="Raj R."/>
            <person name="Weissenberger G."/>
            <person name="Xin Y."/>
            <person name="Zou X."/>
            <person name="Han Y."/>
            <person name="Worley K."/>
            <person name="Muzny D."/>
            <person name="Gibbs R."/>
        </authorList>
    </citation>
    <scope>NUCLEOTIDE SEQUENCE</scope>
    <source>
        <strain evidence="8">Sampled in the wild</strain>
    </source>
</reference>
<evidence type="ECO:0000313" key="8">
    <source>
        <dbReference type="EMBL" id="KAG8238979.1"/>
    </source>
</evidence>
<dbReference type="EMBL" id="KZ309483">
    <property type="protein sequence ID" value="KAG8238979.1"/>
    <property type="molecule type" value="Genomic_DNA"/>
</dbReference>
<gene>
    <name evidence="8" type="ORF">J437_LFUL013961</name>
</gene>
<keyword evidence="3 7" id="KW-0812">Transmembrane</keyword>
<proteinExistence type="inferred from homology"/>
<dbReference type="GO" id="GO:0005789">
    <property type="term" value="C:endoplasmic reticulum membrane"/>
    <property type="evidence" value="ECO:0007669"/>
    <property type="project" value="TreeGrafter"/>
</dbReference>
<comment type="subcellular location">
    <subcellularLocation>
        <location evidence="1">Membrane</location>
        <topology evidence="1">Multi-pass membrane protein</topology>
    </subcellularLocation>
</comment>
<dbReference type="InterPro" id="IPR008010">
    <property type="entry name" value="Tatp1"/>
</dbReference>
<feature type="region of interest" description="Disordered" evidence="6">
    <location>
        <begin position="1"/>
        <end position="24"/>
    </location>
</feature>
<feature type="non-terminal residue" evidence="8">
    <location>
        <position position="222"/>
    </location>
</feature>
<dbReference type="GO" id="GO:0036064">
    <property type="term" value="C:ciliary basal body"/>
    <property type="evidence" value="ECO:0007669"/>
    <property type="project" value="TreeGrafter"/>
</dbReference>
<keyword evidence="9" id="KW-1185">Reference proteome</keyword>